<reference evidence="3" key="1">
    <citation type="submission" date="2013-09" db="EMBL/GenBank/DDBJ databases">
        <title>The Genome Sequence of Anopheles maculatus species B.</title>
        <authorList>
            <consortium name="The Broad Institute Genomics Platform"/>
            <person name="Neafsey D.E."/>
            <person name="Besansky N."/>
            <person name="Howell P."/>
            <person name="Walton C."/>
            <person name="Young S.K."/>
            <person name="Zeng Q."/>
            <person name="Gargeya S."/>
            <person name="Fitzgerald M."/>
            <person name="Haas B."/>
            <person name="Abouelleil A."/>
            <person name="Allen A.W."/>
            <person name="Alvarado L."/>
            <person name="Arachchi H.M."/>
            <person name="Berlin A.M."/>
            <person name="Chapman S.B."/>
            <person name="Gainer-Dewar J."/>
            <person name="Goldberg J."/>
            <person name="Griggs A."/>
            <person name="Gujja S."/>
            <person name="Hansen M."/>
            <person name="Howarth C."/>
            <person name="Imamovic A."/>
            <person name="Ireland A."/>
            <person name="Larimer J."/>
            <person name="McCowan C."/>
            <person name="Murphy C."/>
            <person name="Pearson M."/>
            <person name="Poon T.W."/>
            <person name="Priest M."/>
            <person name="Roberts A."/>
            <person name="Saif S."/>
            <person name="Shea T."/>
            <person name="Sisk P."/>
            <person name="Sykes S."/>
            <person name="Wortman J."/>
            <person name="Nusbaum C."/>
            <person name="Birren B."/>
        </authorList>
    </citation>
    <scope>NUCLEOTIDE SEQUENCE [LARGE SCALE GENOMIC DNA]</scope>
    <source>
        <strain evidence="3">maculatus3</strain>
    </source>
</reference>
<protein>
    <submittedName>
        <fullName evidence="2">Uncharacterized protein</fullName>
    </submittedName>
</protein>
<feature type="region of interest" description="Disordered" evidence="1">
    <location>
        <begin position="1"/>
        <end position="84"/>
    </location>
</feature>
<feature type="compositionally biased region" description="Gly residues" evidence="1">
    <location>
        <begin position="37"/>
        <end position="52"/>
    </location>
</feature>
<feature type="compositionally biased region" description="Gly residues" evidence="1">
    <location>
        <begin position="73"/>
        <end position="84"/>
    </location>
</feature>
<reference evidence="2" key="2">
    <citation type="submission" date="2020-05" db="UniProtKB">
        <authorList>
            <consortium name="EnsemblMetazoa"/>
        </authorList>
    </citation>
    <scope>IDENTIFICATION</scope>
    <source>
        <strain evidence="2">maculatus3</strain>
    </source>
</reference>
<dbReference type="EnsemblMetazoa" id="AMAM002182-RA">
    <property type="protein sequence ID" value="AMAM002182-PA"/>
    <property type="gene ID" value="AMAM002182"/>
</dbReference>
<evidence type="ECO:0000313" key="3">
    <source>
        <dbReference type="Proteomes" id="UP000075901"/>
    </source>
</evidence>
<sequence>MRALGIAQPNNHHQTTVASSTTSSTTASNVGSVVGASTGGSAAGINGKNGNGDGHHHGPGATLITLPRAIPAGTGGTNGDGNRAGGQLRVAGGVAGSVSDTAAQDTIYLCNFRVTVDGEWLCLKELQDLDIKDGQTGGGGGGGYGGGADALGGGGGGAAGGTSDCNALNSFGIIENVKCEEKIIERDWVNYY</sequence>
<dbReference type="VEuPathDB" id="VectorBase:AMAM002182"/>
<dbReference type="AlphaFoldDB" id="A0A182S965"/>
<feature type="compositionally biased region" description="Low complexity" evidence="1">
    <location>
        <begin position="15"/>
        <end position="36"/>
    </location>
</feature>
<accession>A0A182S965</accession>
<keyword evidence="3" id="KW-1185">Reference proteome</keyword>
<name>A0A182S965_9DIPT</name>
<dbReference type="Proteomes" id="UP000075901">
    <property type="component" value="Unassembled WGS sequence"/>
</dbReference>
<proteinExistence type="predicted"/>
<organism evidence="2 3">
    <name type="scientific">Anopheles maculatus</name>
    <dbReference type="NCBI Taxonomy" id="74869"/>
    <lineage>
        <taxon>Eukaryota</taxon>
        <taxon>Metazoa</taxon>
        <taxon>Ecdysozoa</taxon>
        <taxon>Arthropoda</taxon>
        <taxon>Hexapoda</taxon>
        <taxon>Insecta</taxon>
        <taxon>Pterygota</taxon>
        <taxon>Neoptera</taxon>
        <taxon>Endopterygota</taxon>
        <taxon>Diptera</taxon>
        <taxon>Nematocera</taxon>
        <taxon>Culicoidea</taxon>
        <taxon>Culicidae</taxon>
        <taxon>Anophelinae</taxon>
        <taxon>Anopheles</taxon>
        <taxon>Anopheles maculatus group</taxon>
    </lineage>
</organism>
<evidence type="ECO:0000256" key="1">
    <source>
        <dbReference type="SAM" id="MobiDB-lite"/>
    </source>
</evidence>
<evidence type="ECO:0000313" key="2">
    <source>
        <dbReference type="EnsemblMetazoa" id="AMAM002182-PA"/>
    </source>
</evidence>